<dbReference type="InterPro" id="IPR000719">
    <property type="entry name" value="Prot_kinase_dom"/>
</dbReference>
<dbReference type="SUPFAM" id="SSF56112">
    <property type="entry name" value="Protein kinase-like (PK-like)"/>
    <property type="match status" value="1"/>
</dbReference>
<dbReference type="UniPathway" id="UPA00796">
    <property type="reaction ID" value="UER00771"/>
</dbReference>
<dbReference type="PROSITE" id="PS50011">
    <property type="entry name" value="PROTEIN_KINASE_DOM"/>
    <property type="match status" value="1"/>
</dbReference>
<dbReference type="InterPro" id="IPR001509">
    <property type="entry name" value="Epimerase_deHydtase"/>
</dbReference>
<evidence type="ECO:0000256" key="9">
    <source>
        <dbReference type="ARBA" id="ARBA00022737"/>
    </source>
</evidence>
<dbReference type="EMBL" id="JAAPAO010000390">
    <property type="protein sequence ID" value="KAF4661119.1"/>
    <property type="molecule type" value="Genomic_DNA"/>
</dbReference>
<evidence type="ECO:0000256" key="17">
    <source>
        <dbReference type="ARBA" id="ARBA00023239"/>
    </source>
</evidence>
<feature type="domain" description="Protein kinase" evidence="23">
    <location>
        <begin position="1306"/>
        <end position="1656"/>
    </location>
</feature>
<dbReference type="EC" id="4.1.1.35" evidence="5"/>
<evidence type="ECO:0000256" key="7">
    <source>
        <dbReference type="ARBA" id="ARBA00022614"/>
    </source>
</evidence>
<evidence type="ECO:0000259" key="23">
    <source>
        <dbReference type="PROSITE" id="PS50011"/>
    </source>
</evidence>
<feature type="transmembrane region" description="Helical" evidence="22">
    <location>
        <begin position="790"/>
        <end position="807"/>
    </location>
</feature>
<dbReference type="Gene3D" id="1.10.510.10">
    <property type="entry name" value="Transferase(Phosphotransferase) domain 1"/>
    <property type="match status" value="1"/>
</dbReference>
<evidence type="ECO:0000256" key="15">
    <source>
        <dbReference type="ARBA" id="ARBA00023136"/>
    </source>
</evidence>
<evidence type="ECO:0000256" key="6">
    <source>
        <dbReference type="ARBA" id="ARBA00018816"/>
    </source>
</evidence>
<comment type="cofactor">
    <cofactor evidence="1">
        <name>NAD(+)</name>
        <dbReference type="ChEBI" id="CHEBI:57540"/>
    </cofactor>
</comment>
<evidence type="ECO:0000256" key="8">
    <source>
        <dbReference type="ARBA" id="ARBA00022692"/>
    </source>
</evidence>
<evidence type="ECO:0000256" key="4">
    <source>
        <dbReference type="ARBA" id="ARBA00007505"/>
    </source>
</evidence>
<keyword evidence="15 22" id="KW-0472">Membrane</keyword>
<evidence type="ECO:0000256" key="14">
    <source>
        <dbReference type="ARBA" id="ARBA00023034"/>
    </source>
</evidence>
<comment type="catalytic activity">
    <reaction evidence="20">
        <text>UDP-alpha-D-glucuronate + H(+) = UDP-alpha-D-xylose + CO2</text>
        <dbReference type="Rhea" id="RHEA:23916"/>
        <dbReference type="ChEBI" id="CHEBI:15378"/>
        <dbReference type="ChEBI" id="CHEBI:16526"/>
        <dbReference type="ChEBI" id="CHEBI:57632"/>
        <dbReference type="ChEBI" id="CHEBI:58052"/>
        <dbReference type="EC" id="4.1.1.35"/>
    </reaction>
    <physiologicalReaction direction="left-to-right" evidence="20">
        <dbReference type="Rhea" id="RHEA:23917"/>
    </physiologicalReaction>
</comment>
<comment type="subcellular location">
    <subcellularLocation>
        <location evidence="2">Golgi apparatus membrane</location>
        <topology evidence="2">Single-pass type II membrane protein</topology>
    </subcellularLocation>
    <subcellularLocation>
        <location evidence="19">Golgi apparatus</location>
        <location evidence="19">Golgi stack membrane</location>
    </subcellularLocation>
</comment>
<gene>
    <name evidence="24" type="primary">UXS1</name>
    <name evidence="24" type="ORF">FOL47_006836</name>
</gene>
<evidence type="ECO:0000256" key="11">
    <source>
        <dbReference type="ARBA" id="ARBA00022968"/>
    </source>
</evidence>
<dbReference type="GO" id="GO:0032580">
    <property type="term" value="C:Golgi cisterna membrane"/>
    <property type="evidence" value="ECO:0007669"/>
    <property type="project" value="UniProtKB-SubCell"/>
</dbReference>
<dbReference type="SUPFAM" id="SSF51735">
    <property type="entry name" value="NAD(P)-binding Rossmann-fold domains"/>
    <property type="match status" value="1"/>
</dbReference>
<dbReference type="InterPro" id="IPR032675">
    <property type="entry name" value="LRR_dom_sf"/>
</dbReference>
<dbReference type="InterPro" id="IPR001611">
    <property type="entry name" value="Leu-rich_rpt"/>
</dbReference>
<keyword evidence="16" id="KW-0325">Glycoprotein</keyword>
<evidence type="ECO:0000256" key="2">
    <source>
        <dbReference type="ARBA" id="ARBA00004323"/>
    </source>
</evidence>
<dbReference type="OrthoDB" id="331544at2759"/>
<evidence type="ECO:0000256" key="13">
    <source>
        <dbReference type="ARBA" id="ARBA00023027"/>
    </source>
</evidence>
<dbReference type="Gene3D" id="3.40.50.720">
    <property type="entry name" value="NAD(P)-binding Rossmann-like Domain"/>
    <property type="match status" value="1"/>
</dbReference>
<keyword evidence="17" id="KW-0456">Lyase</keyword>
<dbReference type="GO" id="GO:0048040">
    <property type="term" value="F:UDP-glucuronate decarboxylase activity"/>
    <property type="evidence" value="ECO:0007669"/>
    <property type="project" value="UniProtKB-EC"/>
</dbReference>
<dbReference type="CDD" id="cd05230">
    <property type="entry name" value="UGD_SDR_e"/>
    <property type="match status" value="1"/>
</dbReference>
<evidence type="ECO:0000313" key="25">
    <source>
        <dbReference type="Proteomes" id="UP000591131"/>
    </source>
</evidence>
<comment type="similarity">
    <text evidence="4">Belongs to the NAD(P)-dependent epimerase/dehydratase family. UDP-glucuronic acid decarboxylase subfamily.</text>
</comment>
<dbReference type="InterPro" id="IPR036291">
    <property type="entry name" value="NAD(P)-bd_dom_sf"/>
</dbReference>
<dbReference type="SMART" id="SM00368">
    <property type="entry name" value="LRR_RI"/>
    <property type="match status" value="4"/>
</dbReference>
<feature type="compositionally biased region" description="Low complexity" evidence="21">
    <location>
        <begin position="1001"/>
        <end position="1021"/>
    </location>
</feature>
<dbReference type="InterPro" id="IPR011009">
    <property type="entry name" value="Kinase-like_dom_sf"/>
</dbReference>
<dbReference type="FunFam" id="3.40.50.720:FF:000065">
    <property type="entry name" value="UDP-glucuronic acid decarboxylase 1"/>
    <property type="match status" value="1"/>
</dbReference>
<evidence type="ECO:0000256" key="22">
    <source>
        <dbReference type="SAM" id="Phobius"/>
    </source>
</evidence>
<dbReference type="Proteomes" id="UP000591131">
    <property type="component" value="Unassembled WGS sequence"/>
</dbReference>
<evidence type="ECO:0000256" key="16">
    <source>
        <dbReference type="ARBA" id="ARBA00023180"/>
    </source>
</evidence>
<dbReference type="Pfam" id="PF01370">
    <property type="entry name" value="Epimerase"/>
    <property type="match status" value="1"/>
</dbReference>
<evidence type="ECO:0000256" key="20">
    <source>
        <dbReference type="ARBA" id="ARBA00049410"/>
    </source>
</evidence>
<evidence type="ECO:0000313" key="24">
    <source>
        <dbReference type="EMBL" id="KAF4661119.1"/>
    </source>
</evidence>
<accession>A0A7J6LPA0</accession>
<keyword evidence="9" id="KW-0677">Repeat</keyword>
<dbReference type="GO" id="GO:0000139">
    <property type="term" value="C:Golgi membrane"/>
    <property type="evidence" value="ECO:0007669"/>
    <property type="project" value="UniProtKB-SubCell"/>
</dbReference>
<dbReference type="Gene3D" id="3.80.10.10">
    <property type="entry name" value="Ribonuclease Inhibitor"/>
    <property type="match status" value="1"/>
</dbReference>
<dbReference type="PANTHER" id="PTHR43078">
    <property type="entry name" value="UDP-GLUCURONIC ACID DECARBOXYLASE-RELATED"/>
    <property type="match status" value="1"/>
</dbReference>
<dbReference type="GO" id="GO:0042732">
    <property type="term" value="P:D-xylose metabolic process"/>
    <property type="evidence" value="ECO:0007669"/>
    <property type="project" value="InterPro"/>
</dbReference>
<dbReference type="SUPFAM" id="SSF52047">
    <property type="entry name" value="RNI-like"/>
    <property type="match status" value="1"/>
</dbReference>
<evidence type="ECO:0000256" key="3">
    <source>
        <dbReference type="ARBA" id="ARBA00005100"/>
    </source>
</evidence>
<proteinExistence type="inferred from homology"/>
<feature type="compositionally biased region" description="Polar residues" evidence="21">
    <location>
        <begin position="1049"/>
        <end position="1065"/>
    </location>
</feature>
<dbReference type="GO" id="GO:0005524">
    <property type="term" value="F:ATP binding"/>
    <property type="evidence" value="ECO:0007669"/>
    <property type="project" value="InterPro"/>
</dbReference>
<evidence type="ECO:0000256" key="12">
    <source>
        <dbReference type="ARBA" id="ARBA00022989"/>
    </source>
</evidence>
<protein>
    <recommendedName>
        <fullName evidence="6">UDP-glucuronic acid decarboxylase 1</fullName>
        <ecNumber evidence="5">4.1.1.35</ecNumber>
    </recommendedName>
    <alternativeName>
        <fullName evidence="18">UDP-glucuronate decarboxylase 1</fullName>
    </alternativeName>
</protein>
<dbReference type="GO" id="GO:0033320">
    <property type="term" value="P:UDP-D-xylose biosynthetic process"/>
    <property type="evidence" value="ECO:0007669"/>
    <property type="project" value="UniProtKB-UniPathway"/>
</dbReference>
<keyword evidence="7" id="KW-0433">Leucine-rich repeat</keyword>
<organism evidence="24 25">
    <name type="scientific">Perkinsus chesapeaki</name>
    <name type="common">Clam parasite</name>
    <name type="synonym">Perkinsus andrewsi</name>
    <dbReference type="NCBI Taxonomy" id="330153"/>
    <lineage>
        <taxon>Eukaryota</taxon>
        <taxon>Sar</taxon>
        <taxon>Alveolata</taxon>
        <taxon>Perkinsozoa</taxon>
        <taxon>Perkinsea</taxon>
        <taxon>Perkinsida</taxon>
        <taxon>Perkinsidae</taxon>
        <taxon>Perkinsus</taxon>
    </lineage>
</organism>
<keyword evidence="12 22" id="KW-1133">Transmembrane helix</keyword>
<keyword evidence="10" id="KW-0210">Decarboxylase</keyword>
<dbReference type="Pfam" id="PF13516">
    <property type="entry name" value="LRR_6"/>
    <property type="match status" value="2"/>
</dbReference>
<name>A0A7J6LPA0_PERCH</name>
<evidence type="ECO:0000256" key="18">
    <source>
        <dbReference type="ARBA" id="ARBA00031585"/>
    </source>
</evidence>
<keyword evidence="14" id="KW-0333">Golgi apparatus</keyword>
<evidence type="ECO:0000256" key="10">
    <source>
        <dbReference type="ARBA" id="ARBA00022793"/>
    </source>
</evidence>
<feature type="transmembrane region" description="Helical" evidence="22">
    <location>
        <begin position="749"/>
        <end position="770"/>
    </location>
</feature>
<evidence type="ECO:0000256" key="1">
    <source>
        <dbReference type="ARBA" id="ARBA00001911"/>
    </source>
</evidence>
<dbReference type="GO" id="GO:0070403">
    <property type="term" value="F:NAD+ binding"/>
    <property type="evidence" value="ECO:0007669"/>
    <property type="project" value="InterPro"/>
</dbReference>
<keyword evidence="13" id="KW-0520">NAD</keyword>
<dbReference type="GO" id="GO:0004672">
    <property type="term" value="F:protein kinase activity"/>
    <property type="evidence" value="ECO:0007669"/>
    <property type="project" value="InterPro"/>
</dbReference>
<evidence type="ECO:0000256" key="19">
    <source>
        <dbReference type="ARBA" id="ARBA00037859"/>
    </source>
</evidence>
<keyword evidence="8 22" id="KW-0812">Transmembrane</keyword>
<reference evidence="24 25" key="1">
    <citation type="submission" date="2020-04" db="EMBL/GenBank/DDBJ databases">
        <title>Perkinsus chesapeaki whole genome sequence.</title>
        <authorList>
            <person name="Bogema D.R."/>
        </authorList>
    </citation>
    <scope>NUCLEOTIDE SEQUENCE [LARGE SCALE GENOMIC DNA]</scope>
    <source>
        <strain evidence="24">ATCC PRA-425</strain>
    </source>
</reference>
<sequence>MAFVYCKKPVIHERCKVLLFEGRTGTNEATRFHPDVAGVVRSRCRCASWRLFRGDDSLETALLLLRERLQLVRDQVEQSTKHLGKTTKKADVIRQRSLRLLATVQYWQSDYLQSVDFTDTPDQRVQLEETSLKVWRMICEMESAQNLADVEDKILAALTQVADFYQGLCDLVGIQVDVEKAEEAEEVSSDTLKSIVAVHSIAGRRFSPTEIITKPPRDLPALPKKRILVTGGGGFIGSHMVDFLMQLGHEVICMDNFFCGDKVTLRFYRSNAGLDAGNVAHWLSNPRFELIRHDVTQEVLLEVDQIYHLACPASPVHYQHNAIKTLKTNVIGTLNMCGIAKRTGARLLLASTSEVYGDPEQHPQTEAYFGNVNCIGTRSCYDEGKRAAEALCMDYHRQHGVDVRIARIFNTYGPRMMFHDGRVVSNFLVQALRGDKITVYGDGNQTRSFCFVSDLVLGLYRLMNCESTIGPVNLGNPSEFRVGKLANMVRELAAAGEGSSELDIEYRTLPQDDPRRFTKSDCGLNETVNVRRQPDISLARNHLDGWQPKIPLKEGLRITYDDFKRRAEADESLQIMKRRESPEYRRGAVAKYNRSSVGADPVDDITTFRGRLARDSRARAVEQALRTTSPQVSMRIILSSISLEKYYPHFRDSGFDLIEANQRQTGREVEDIIETVSRQQRVHIPHEDRAKIWKALRCISLRYDPRRMIPEDPREEVIMLWIRNAKAEIAGKMSSIRQRIRRQQKIVSLLRGLRFINLCLFLLSLLTSFIEARKLDGRLFFKALVSSNNFMAATSYWIAFLLIFAIGRSGDTEKHDHGLKKYQRLYGLAKRLDGEITSFRFDTEAKRNAKFDLMGEDVEKYFGLRSSTLGKSILDEGKRQTFDGWFAEVMSKPYDKEDLRQQIEMTKTEHLPLEDVPGMAALYKDAQHGRRPELLRSEAVKEREIFSVDEYQRSAVPNIALKYQNEMYDPQREQDQLLAYEHERRAVERMMQLEDKDSDFSEFSSSAYESESYSGSSYYSSDSDEGDERSSDSISGSEEEWTESDHDSSYSGTEESDEANSGTSATITAGRIMVNMCEWQSIWSSKQKGAKDWRLQVLPDLYTTGSGAGSSYVADLTPLTALICILLPIPANHKARQITKAFALDHCSHNSSDCKAMRTSNMARGGLTSTEFELFVHQSLLALSKLLSEDLVSCIHVVQYSHLSRLDYPDIEGSIPNIVDSISERIPRSDENVGSPAMLGTSAMRGCLRGLWGVCDKLISSVDCLALLCYRIEAHRYGMLQPSQFKEGLLFAGRYRILRRLQSGLASLLDEFNEGTLGFHVTDELRDTHVPGDSRPSELALWIRPVNSEEYINRRFKRESFLLKNVCESLSGRVMKVFDFGEATGCYLYRVTEVLEGITLKEYLDRRREYIGHEHTTPFEPSVLHRRPLPMPLTELEIISLLEAILSILVQLQIVGTSNRSKTVEPIVHSALDPSAIFLRGGQLEDVLIIGWQESIWNTERVAGRKWDTFDYLPASDSIGLCNARAAGVADACAMGCSRDARYTSPTLSEKDAKIPAAASTWDLYSLGCIAFECVCSLPPFLGMSHGTEALSASLADHFMTAKESSAGQPKERGPFPWSESLYLPSKVRDLYKETTESQAVDERVRRCIFAEHERFLPADLRPVCRVSDDLIHIIEAMLSFEIKDSNEVHVLDNESSKSGLTLIAVSEPPFAYIASRLQRLKEKLQTLPKRLKDAILPGQQLDESNHDGVPSTSLDLRGDALPPFTQRYLIKFATLISNATIRLSGGEVPLYHSLVGSTELSLGNRQLCSLDVEVLSRCLDACVTPTLADVDLSDNFIAFTTPSNGAGGPRQYDLIGLASFVKPLALLPLRSLNISGNSLGSHGGELLCNALAHCIDMEILRISNCDILPKGAIALASTLGSLPHLHTLDLPHNYVGDEGASAIAKTLSHVEPGGPCGSLVDIVMFSNSIGPSGGRSLAMAVESNFTILRLAIDRNSIPDAQGRAIEHAIGFNNRLKELFEDSLRFGQHARTLVAEMLQKWASQDPQVSKRLKHRLAKPRTKLEEEVVATLKGEDLRGDGPVR</sequence>
<feature type="region of interest" description="Disordered" evidence="21">
    <location>
        <begin position="998"/>
        <end position="1065"/>
    </location>
</feature>
<dbReference type="PANTHER" id="PTHR43078:SF6">
    <property type="entry name" value="UDP-GLUCURONIC ACID DECARBOXYLASE 1"/>
    <property type="match status" value="1"/>
</dbReference>
<evidence type="ECO:0000256" key="21">
    <source>
        <dbReference type="SAM" id="MobiDB-lite"/>
    </source>
</evidence>
<comment type="caution">
    <text evidence="24">The sequence shown here is derived from an EMBL/GenBank/DDBJ whole genome shotgun (WGS) entry which is preliminary data.</text>
</comment>
<evidence type="ECO:0000256" key="5">
    <source>
        <dbReference type="ARBA" id="ARBA00012290"/>
    </source>
</evidence>
<dbReference type="InterPro" id="IPR044516">
    <property type="entry name" value="UXS-like"/>
</dbReference>
<keyword evidence="11" id="KW-0735">Signal-anchor</keyword>
<keyword evidence="25" id="KW-1185">Reference proteome</keyword>
<comment type="pathway">
    <text evidence="3">Nucleotide-sugar biosynthesis; UDP-alpha-D-xylose biosynthesis; UDP-alpha-D-xylose from UDP-alpha-D-glucuronate: step 1/1.</text>
</comment>